<proteinExistence type="inferred from homology"/>
<evidence type="ECO:0000256" key="9">
    <source>
        <dbReference type="SAM" id="Phobius"/>
    </source>
</evidence>
<evidence type="ECO:0000256" key="3">
    <source>
        <dbReference type="ARBA" id="ARBA00022723"/>
    </source>
</evidence>
<dbReference type="EMBL" id="CAJNOH010000019">
    <property type="protein sequence ID" value="CAF0765131.1"/>
    <property type="molecule type" value="Genomic_DNA"/>
</dbReference>
<evidence type="ECO:0000313" key="13">
    <source>
        <dbReference type="Proteomes" id="UP000663870"/>
    </source>
</evidence>
<dbReference type="PANTHER" id="PTHR24291:SF50">
    <property type="entry name" value="BIFUNCTIONAL ALBAFLAVENONE MONOOXYGENASE_TERPENE SYNTHASE"/>
    <property type="match status" value="1"/>
</dbReference>
<dbReference type="InterPro" id="IPR036396">
    <property type="entry name" value="Cyt_P450_sf"/>
</dbReference>
<evidence type="ECO:0008006" key="14">
    <source>
        <dbReference type="Google" id="ProtNLM"/>
    </source>
</evidence>
<evidence type="ECO:0000256" key="5">
    <source>
        <dbReference type="ARBA" id="ARBA00023004"/>
    </source>
</evidence>
<dbReference type="PRINTS" id="PR00463">
    <property type="entry name" value="EP450I"/>
</dbReference>
<dbReference type="InterPro" id="IPR050196">
    <property type="entry name" value="Cytochrome_P450_Monoox"/>
</dbReference>
<dbReference type="GO" id="GO:0005506">
    <property type="term" value="F:iron ion binding"/>
    <property type="evidence" value="ECO:0007669"/>
    <property type="project" value="InterPro"/>
</dbReference>
<keyword evidence="13" id="KW-1185">Reference proteome</keyword>
<feature type="binding site" description="axial binding residue" evidence="7">
    <location>
        <position position="362"/>
    </location>
    <ligand>
        <name>heme</name>
        <dbReference type="ChEBI" id="CHEBI:30413"/>
    </ligand>
    <ligandPart>
        <name>Fe</name>
        <dbReference type="ChEBI" id="CHEBI:18248"/>
    </ligandPart>
</feature>
<dbReference type="PROSITE" id="PS00086">
    <property type="entry name" value="CYTOCHROME_P450"/>
    <property type="match status" value="1"/>
</dbReference>
<evidence type="ECO:0000256" key="8">
    <source>
        <dbReference type="RuleBase" id="RU000461"/>
    </source>
</evidence>
<dbReference type="GO" id="GO:0016705">
    <property type="term" value="F:oxidoreductase activity, acting on paired donors, with incorporation or reduction of molecular oxygen"/>
    <property type="evidence" value="ECO:0007669"/>
    <property type="project" value="InterPro"/>
</dbReference>
<gene>
    <name evidence="11" type="ORF">JXQ802_LOCUS3190</name>
    <name evidence="10" type="ORF">PYM288_LOCUS2805</name>
</gene>
<evidence type="ECO:0000313" key="10">
    <source>
        <dbReference type="EMBL" id="CAF0765131.1"/>
    </source>
</evidence>
<dbReference type="AlphaFoldDB" id="A0A813QB75"/>
<evidence type="ECO:0000256" key="2">
    <source>
        <dbReference type="ARBA" id="ARBA00022617"/>
    </source>
</evidence>
<dbReference type="Proteomes" id="UP000663870">
    <property type="component" value="Unassembled WGS sequence"/>
</dbReference>
<dbReference type="EMBL" id="CAJNOL010000042">
    <property type="protein sequence ID" value="CAF0780392.1"/>
    <property type="molecule type" value="Genomic_DNA"/>
</dbReference>
<organism evidence="10 12">
    <name type="scientific">Rotaria sordida</name>
    <dbReference type="NCBI Taxonomy" id="392033"/>
    <lineage>
        <taxon>Eukaryota</taxon>
        <taxon>Metazoa</taxon>
        <taxon>Spiralia</taxon>
        <taxon>Gnathifera</taxon>
        <taxon>Rotifera</taxon>
        <taxon>Eurotatoria</taxon>
        <taxon>Bdelloidea</taxon>
        <taxon>Philodinida</taxon>
        <taxon>Philodinidae</taxon>
        <taxon>Rotaria</taxon>
    </lineage>
</organism>
<comment type="similarity">
    <text evidence="1 8">Belongs to the cytochrome P450 family.</text>
</comment>
<dbReference type="Pfam" id="PF00067">
    <property type="entry name" value="p450"/>
    <property type="match status" value="1"/>
</dbReference>
<keyword evidence="3 7" id="KW-0479">Metal-binding</keyword>
<keyword evidence="5 7" id="KW-0408">Iron</keyword>
<dbReference type="PANTHER" id="PTHR24291">
    <property type="entry name" value="CYTOCHROME P450 FAMILY 4"/>
    <property type="match status" value="1"/>
</dbReference>
<dbReference type="PRINTS" id="PR00385">
    <property type="entry name" value="P450"/>
</dbReference>
<dbReference type="GO" id="GO:0004497">
    <property type="term" value="F:monooxygenase activity"/>
    <property type="evidence" value="ECO:0007669"/>
    <property type="project" value="UniProtKB-KW"/>
</dbReference>
<comment type="cofactor">
    <cofactor evidence="7">
        <name>heme</name>
        <dbReference type="ChEBI" id="CHEBI:30413"/>
    </cofactor>
</comment>
<accession>A0A813QB75</accession>
<dbReference type="Proteomes" id="UP000663854">
    <property type="component" value="Unassembled WGS sequence"/>
</dbReference>
<dbReference type="InterPro" id="IPR017972">
    <property type="entry name" value="Cyt_P450_CS"/>
</dbReference>
<evidence type="ECO:0000313" key="12">
    <source>
        <dbReference type="Proteomes" id="UP000663854"/>
    </source>
</evidence>
<evidence type="ECO:0000256" key="4">
    <source>
        <dbReference type="ARBA" id="ARBA00023002"/>
    </source>
</evidence>
<dbReference type="Gene3D" id="1.10.630.10">
    <property type="entry name" value="Cytochrome P450"/>
    <property type="match status" value="2"/>
</dbReference>
<comment type="caution">
    <text evidence="10">The sequence shown here is derived from an EMBL/GenBank/DDBJ whole genome shotgun (WGS) entry which is preliminary data.</text>
</comment>
<keyword evidence="2 7" id="KW-0349">Heme</keyword>
<keyword evidence="9" id="KW-1133">Transmembrane helix</keyword>
<dbReference type="InterPro" id="IPR001128">
    <property type="entry name" value="Cyt_P450"/>
</dbReference>
<evidence type="ECO:0000256" key="6">
    <source>
        <dbReference type="ARBA" id="ARBA00023033"/>
    </source>
</evidence>
<keyword evidence="6 8" id="KW-0503">Monooxygenase</keyword>
<evidence type="ECO:0000256" key="7">
    <source>
        <dbReference type="PIRSR" id="PIRSR602401-1"/>
    </source>
</evidence>
<dbReference type="SUPFAM" id="SSF48264">
    <property type="entry name" value="Cytochrome P450"/>
    <property type="match status" value="1"/>
</dbReference>
<sequence>MFLSTSFAILVVFSFIVYRYFKYSSSIIERDATKPRRLPTQWLIGIIWTAGLGAFHESIAKLKVKYGDLFAIQLGRGRITVISCTDYVRHILADRNTYDISETTNQKGSSKDGDTLRQAFNDVIKCANRFALMASIPLWIARLRLALDSKFQRALCILRQYVMHIIHAEQKRQCEQQQQRVAKPKTLIASMVAAAENDRLETDSSKASLSPTELFDEVSLSMVAGFETTSTALSWFFFFMSKYPDVQAKIKEELYRHGLTSDAILTLEDLDELVYMECVMKEILRYAPITAGIVRQATRDDVINDIIVKKGDIFLIATQNMHRDPRYWKIDPMKFLPERFLDEDKHPTPYAYMPFGGGHRACIGQDLALFEFKIAITRLMQRITIEDAGNEANNSGGFIQRITCFPKHVAVRVYMDSDAKLPA</sequence>
<keyword evidence="9" id="KW-0472">Membrane</keyword>
<keyword evidence="9" id="KW-0812">Transmembrane</keyword>
<protein>
    <recommendedName>
        <fullName evidence="14">Cytochrome P450</fullName>
    </recommendedName>
</protein>
<feature type="transmembrane region" description="Helical" evidence="9">
    <location>
        <begin position="42"/>
        <end position="59"/>
    </location>
</feature>
<dbReference type="InterPro" id="IPR002401">
    <property type="entry name" value="Cyt_P450_E_grp-I"/>
</dbReference>
<evidence type="ECO:0000313" key="11">
    <source>
        <dbReference type="EMBL" id="CAF0780392.1"/>
    </source>
</evidence>
<evidence type="ECO:0000256" key="1">
    <source>
        <dbReference type="ARBA" id="ARBA00010617"/>
    </source>
</evidence>
<dbReference type="GO" id="GO:0020037">
    <property type="term" value="F:heme binding"/>
    <property type="evidence" value="ECO:0007669"/>
    <property type="project" value="InterPro"/>
</dbReference>
<reference evidence="10" key="1">
    <citation type="submission" date="2021-02" db="EMBL/GenBank/DDBJ databases">
        <authorList>
            <person name="Nowell W R."/>
        </authorList>
    </citation>
    <scope>NUCLEOTIDE SEQUENCE</scope>
</reference>
<name>A0A813QB75_9BILA</name>
<feature type="transmembrane region" description="Helical" evidence="9">
    <location>
        <begin position="6"/>
        <end position="21"/>
    </location>
</feature>
<keyword evidence="4 8" id="KW-0560">Oxidoreductase</keyword>